<proteinExistence type="predicted"/>
<name>A0ACB9NZ19_9MYRT</name>
<accession>A0ACB9NZ19</accession>
<gene>
    <name evidence="1" type="ORF">MLD38_026589</name>
</gene>
<keyword evidence="2" id="KW-1185">Reference proteome</keyword>
<dbReference type="Proteomes" id="UP001057402">
    <property type="component" value="Chromosome 7"/>
</dbReference>
<evidence type="ECO:0000313" key="2">
    <source>
        <dbReference type="Proteomes" id="UP001057402"/>
    </source>
</evidence>
<comment type="caution">
    <text evidence="1">The sequence shown here is derived from an EMBL/GenBank/DDBJ whole genome shotgun (WGS) entry which is preliminary data.</text>
</comment>
<evidence type="ECO:0000313" key="1">
    <source>
        <dbReference type="EMBL" id="KAI4341920.1"/>
    </source>
</evidence>
<sequence length="633" mass="69075">MEPQEKSPSLGDCLKLLRGERDEQRLAGLLLATKFSKGDDLSSLRAIYDAVGVRFLDRLLRTGLKRGCSGGGENGDAYLQLSATLLAAFCRVPDIASSQEMLSKIPLFLEILNTEGGSSILEEVFEFLYLVISANEGAVAAFFENEGAKVLAPHISTLPDDSHLLEVVVKIEQLLATKPSMEVILAAYPGGLAIIVAGLARQFAVLHNALKFEVLHLLSAIFSQQHKELLHEALRAMSDPDWSSYVYVGVVDILQNRVAPAEKLHALILAESSSSIVGERWLIEPVKLPDIRESPPADRCLLLVLESSRVEIAVLLNDLAYLKYEATKSSSSNLEITLLKQQNLAVAFALVEKIIRLIAILSENAGDVLDEITFSKVINGLNETISAVIEYLEDSKDHGVRKGDDLLASVRVVGSYLAEAPMACKDKVRELLPYMLSVEGNDEHGPFFSICFLLPILCQTTMDTEGCKLIASLGVDRSVVDCLLQLISPDAQKVGDLGSISLACDTVMNLLLKKGEVKLSLSEPTYINLLKALALWTESQKDSSLTMMASSICSLILECTSEEVLLRSFSQPDLNLLSQLIVKGLVSNKPDVPIEDMAEEDDLCDIVKSGYSGWAPRFPCLCGIIEQELDIID</sequence>
<organism evidence="1 2">
    <name type="scientific">Melastoma candidum</name>
    <dbReference type="NCBI Taxonomy" id="119954"/>
    <lineage>
        <taxon>Eukaryota</taxon>
        <taxon>Viridiplantae</taxon>
        <taxon>Streptophyta</taxon>
        <taxon>Embryophyta</taxon>
        <taxon>Tracheophyta</taxon>
        <taxon>Spermatophyta</taxon>
        <taxon>Magnoliopsida</taxon>
        <taxon>eudicotyledons</taxon>
        <taxon>Gunneridae</taxon>
        <taxon>Pentapetalae</taxon>
        <taxon>rosids</taxon>
        <taxon>malvids</taxon>
        <taxon>Myrtales</taxon>
        <taxon>Melastomataceae</taxon>
        <taxon>Melastomatoideae</taxon>
        <taxon>Melastomateae</taxon>
        <taxon>Melastoma</taxon>
    </lineage>
</organism>
<reference evidence="2" key="1">
    <citation type="journal article" date="2023" name="Front. Plant Sci.">
        <title>Chromosomal-level genome assembly of Melastoma candidum provides insights into trichome evolution.</title>
        <authorList>
            <person name="Zhong Y."/>
            <person name="Wu W."/>
            <person name="Sun C."/>
            <person name="Zou P."/>
            <person name="Liu Y."/>
            <person name="Dai S."/>
            <person name="Zhou R."/>
        </authorList>
    </citation>
    <scope>NUCLEOTIDE SEQUENCE [LARGE SCALE GENOMIC DNA]</scope>
</reference>
<dbReference type="EMBL" id="CM042886">
    <property type="protein sequence ID" value="KAI4341920.1"/>
    <property type="molecule type" value="Genomic_DNA"/>
</dbReference>
<protein>
    <submittedName>
        <fullName evidence="1">Uncharacterized protein</fullName>
    </submittedName>
</protein>